<dbReference type="InterPro" id="IPR036291">
    <property type="entry name" value="NAD(P)-bd_dom_sf"/>
</dbReference>
<dbReference type="NCBIfam" id="NF046037">
    <property type="entry name" value="carphisopro"/>
    <property type="match status" value="1"/>
</dbReference>
<keyword evidence="4" id="KW-1185">Reference proteome</keyword>
<comment type="caution">
    <text evidence="3">The sequence shown here is derived from an EMBL/GenBank/DDBJ whole genome shotgun (WGS) entry which is preliminary data.</text>
</comment>
<dbReference type="SUPFAM" id="SSF55347">
    <property type="entry name" value="Glyceraldehyde-3-phosphate dehydrogenase-like, C-terminal domain"/>
    <property type="match status" value="1"/>
</dbReference>
<proteinExistence type="inferred from homology"/>
<dbReference type="AlphaFoldDB" id="A0A2A9HEK9"/>
<evidence type="ECO:0000259" key="2">
    <source>
        <dbReference type="Pfam" id="PF01658"/>
    </source>
</evidence>
<dbReference type="GO" id="GO:0004512">
    <property type="term" value="F:inositol-3-phosphate synthase activity"/>
    <property type="evidence" value="ECO:0007669"/>
    <property type="project" value="InterPro"/>
</dbReference>
<dbReference type="Gene3D" id="3.40.50.720">
    <property type="entry name" value="NAD(P)-binding Rossmann-like Domain"/>
    <property type="match status" value="1"/>
</dbReference>
<feature type="domain" description="Myo-inositol-1-phosphate synthase GAPDH-like" evidence="2">
    <location>
        <begin position="315"/>
        <end position="427"/>
    </location>
</feature>
<dbReference type="RefSeq" id="WP_278286779.1">
    <property type="nucleotide sequence ID" value="NZ_PDJQ01000001.1"/>
</dbReference>
<dbReference type="Gene3D" id="1.10.260.40">
    <property type="entry name" value="lambda repressor-like DNA-binding domains"/>
    <property type="match status" value="1"/>
</dbReference>
<dbReference type="Pfam" id="PF01658">
    <property type="entry name" value="Inos-1-P_synth"/>
    <property type="match status" value="1"/>
</dbReference>
<dbReference type="GO" id="GO:0008654">
    <property type="term" value="P:phospholipid biosynthetic process"/>
    <property type="evidence" value="ECO:0007669"/>
    <property type="project" value="InterPro"/>
</dbReference>
<dbReference type="Pfam" id="PF07994">
    <property type="entry name" value="NAD_binding_5"/>
    <property type="match status" value="1"/>
</dbReference>
<evidence type="ECO:0000256" key="1">
    <source>
        <dbReference type="ARBA" id="ARBA00010813"/>
    </source>
</evidence>
<evidence type="ECO:0000313" key="4">
    <source>
        <dbReference type="Proteomes" id="UP000223071"/>
    </source>
</evidence>
<dbReference type="SUPFAM" id="SSF51735">
    <property type="entry name" value="NAD(P)-binding Rossmann-fold domains"/>
    <property type="match status" value="1"/>
</dbReference>
<dbReference type="Gene3D" id="3.30.360.10">
    <property type="entry name" value="Dihydrodipicolinate Reductase, domain 2"/>
    <property type="match status" value="1"/>
</dbReference>
<dbReference type="EMBL" id="PDJQ01000001">
    <property type="protein sequence ID" value="PFG73581.1"/>
    <property type="molecule type" value="Genomic_DNA"/>
</dbReference>
<accession>A0A2A9HEK9</accession>
<dbReference type="InterPro" id="IPR002587">
    <property type="entry name" value="Myo-inos-1-P_Synthase"/>
</dbReference>
<reference evidence="3 4" key="1">
    <citation type="submission" date="2017-09" db="EMBL/GenBank/DDBJ databases">
        <title>Sequencing the genomes of two abundant thermophiles in Great Basin hot springs: Thermocrinis jamiesonii and novel Chloroflexi Thermoflexus hugenholtzii.</title>
        <authorList>
            <person name="Hedlund B."/>
        </authorList>
    </citation>
    <scope>NUCLEOTIDE SEQUENCE [LARGE SCALE GENOMIC DNA]</scope>
    <source>
        <strain evidence="3 4">G233</strain>
    </source>
</reference>
<name>A0A2A9HEK9_TEPT2</name>
<dbReference type="InterPro" id="IPR059216">
    <property type="entry name" value="LeuA_carph_isopro_dom"/>
</dbReference>
<dbReference type="PANTHER" id="PTHR11510">
    <property type="entry name" value="MYO-INOSITOL-1 PHOSPHATE SYNTHASE"/>
    <property type="match status" value="1"/>
</dbReference>
<dbReference type="GO" id="GO:0006021">
    <property type="term" value="P:inositol biosynthetic process"/>
    <property type="evidence" value="ECO:0007669"/>
    <property type="project" value="InterPro"/>
</dbReference>
<dbReference type="PIRSF" id="PIRSF015578">
    <property type="entry name" value="Myoinos-ppht_syn"/>
    <property type="match status" value="1"/>
</dbReference>
<dbReference type="GO" id="GO:0003677">
    <property type="term" value="F:DNA binding"/>
    <property type="evidence" value="ECO:0007669"/>
    <property type="project" value="InterPro"/>
</dbReference>
<gene>
    <name evidence="3" type="ORF">A9A59_0782</name>
</gene>
<comment type="similarity">
    <text evidence="1">Belongs to the myo-inositol 1-phosphate synthase family.</text>
</comment>
<sequence length="506" mass="56651">MDDRLNPAERIIRRFGGQSALAALLGRRQSTVQHWAKTGRIPAQWHGVLISLARQRGVILEPKDFVQPQPRAIEPPTGRLGVLLVGLGAVATTFIAGVENIRSRGAVPVGSLTQMGTIRLGKRTEKRSPLIKEFVPLASLDDLVFGAWDPIPDNAYEAALKAGVLDRHEHLDPIADFLRGIEPMPAAFDQRYVKRLHGTNVKSGRSKMELAEAIRQDIRDFKARNGCDRLVMIWCASTEVFMEQSAEHENLENFEAALEANSDAIAPSMIYAYAALMEGVPFANGAPNLTVDIPALVKLANDRGVPIGGKDFKTGQTLVKTVIAPMLKARMLGVAGWYSTNILGNRDGEVLDDPESFKTKEESKLGVLEYILQPDLYPQLYGNIYHKVRINYYPPRGDNKEGWDNIDIFGWLGYPMQIKIDFLCRDSILAAPLVLDLALFFDLAQRAGMKGIQEWLSFYFKSPQHAPTVYPEHDLFIQQTKLKNTLRWLMGEEQITHLGLEYYEEE</sequence>
<dbReference type="InterPro" id="IPR013021">
    <property type="entry name" value="Myo-inos-1-P_Synthase_GAPDH"/>
</dbReference>
<protein>
    <submittedName>
        <fullName evidence="3">Myo-inositol-1-phosphate synthase</fullName>
    </submittedName>
</protein>
<dbReference type="InterPro" id="IPR010982">
    <property type="entry name" value="Lambda_DNA-bd_dom_sf"/>
</dbReference>
<dbReference type="Proteomes" id="UP000223071">
    <property type="component" value="Unassembled WGS sequence"/>
</dbReference>
<organism evidence="3 4">
    <name type="scientific">Tepidiforma thermophila (strain KCTC 52669 / CGMCC 1.13589 / G233)</name>
    <dbReference type="NCBI Taxonomy" id="2761530"/>
    <lineage>
        <taxon>Bacteria</taxon>
        <taxon>Bacillati</taxon>
        <taxon>Chloroflexota</taxon>
        <taxon>Tepidiformia</taxon>
        <taxon>Tepidiformales</taxon>
        <taxon>Tepidiformaceae</taxon>
        <taxon>Tepidiforma</taxon>
    </lineage>
</organism>
<evidence type="ECO:0000313" key="3">
    <source>
        <dbReference type="EMBL" id="PFG73581.1"/>
    </source>
</evidence>